<accession>A0A6N1XC71</accession>
<keyword evidence="3" id="KW-0560">Oxidoreductase</keyword>
<organism evidence="4 5">
    <name type="scientific">Comamonas antarctica</name>
    <dbReference type="NCBI Taxonomy" id="2743470"/>
    <lineage>
        <taxon>Bacteria</taxon>
        <taxon>Pseudomonadati</taxon>
        <taxon>Pseudomonadota</taxon>
        <taxon>Betaproteobacteria</taxon>
        <taxon>Burkholderiales</taxon>
        <taxon>Comamonadaceae</taxon>
        <taxon>Comamonas</taxon>
    </lineage>
</organism>
<dbReference type="InterPro" id="IPR013785">
    <property type="entry name" value="Aldolase_TIM"/>
</dbReference>
<evidence type="ECO:0000256" key="1">
    <source>
        <dbReference type="ARBA" id="ARBA00022630"/>
    </source>
</evidence>
<protein>
    <submittedName>
        <fullName evidence="4">Nitronate monooxygenase</fullName>
    </submittedName>
</protein>
<dbReference type="SUPFAM" id="SSF51412">
    <property type="entry name" value="Inosine monophosphate dehydrogenase (IMPDH)"/>
    <property type="match status" value="1"/>
</dbReference>
<evidence type="ECO:0000313" key="4">
    <source>
        <dbReference type="EMBL" id="QKV55565.1"/>
    </source>
</evidence>
<dbReference type="KEGG" id="aant:HUK68_21890"/>
<dbReference type="Proteomes" id="UP000509579">
    <property type="component" value="Plasmid unnamed1"/>
</dbReference>
<keyword evidence="4" id="KW-0614">Plasmid</keyword>
<dbReference type="EMBL" id="CP054841">
    <property type="protein sequence ID" value="QKV55565.1"/>
    <property type="molecule type" value="Genomic_DNA"/>
</dbReference>
<dbReference type="RefSeq" id="WP_175506351.1">
    <property type="nucleotide sequence ID" value="NZ_CP054841.1"/>
</dbReference>
<name>A0A6N1XC71_9BURK</name>
<keyword evidence="4" id="KW-0503">Monooxygenase</keyword>
<evidence type="ECO:0000256" key="2">
    <source>
        <dbReference type="ARBA" id="ARBA00022643"/>
    </source>
</evidence>
<gene>
    <name evidence="4" type="ORF">HUK68_21890</name>
</gene>
<dbReference type="CDD" id="cd04730">
    <property type="entry name" value="NPD_like"/>
    <property type="match status" value="1"/>
</dbReference>
<reference evidence="4 5" key="1">
    <citation type="submission" date="2020-06" db="EMBL/GenBank/DDBJ databases">
        <title>Acidovorax antarctica sp. nov., isolated from Corinth ice sheet soil, Antarctic Fields Peninsula.</title>
        <authorList>
            <person name="Xu Q."/>
            <person name="Peng F."/>
        </authorList>
    </citation>
    <scope>NUCLEOTIDE SEQUENCE [LARGE SCALE GENOMIC DNA]</scope>
    <source>
        <strain evidence="4 5">16-35-5</strain>
        <plasmid evidence="4 5">unnamed1</plasmid>
    </source>
</reference>
<geneLocation type="plasmid" evidence="4 5">
    <name>unnamed1</name>
</geneLocation>
<evidence type="ECO:0000313" key="5">
    <source>
        <dbReference type="Proteomes" id="UP000509579"/>
    </source>
</evidence>
<dbReference type="Pfam" id="PF03060">
    <property type="entry name" value="NMO"/>
    <property type="match status" value="1"/>
</dbReference>
<dbReference type="InterPro" id="IPR004136">
    <property type="entry name" value="NMO"/>
</dbReference>
<dbReference type="GO" id="GO:0018580">
    <property type="term" value="F:nitronate monooxygenase activity"/>
    <property type="evidence" value="ECO:0007669"/>
    <property type="project" value="InterPro"/>
</dbReference>
<keyword evidence="2" id="KW-0288">FMN</keyword>
<dbReference type="AlphaFoldDB" id="A0A6N1XC71"/>
<sequence length="342" mass="36412">MKTRVTEKLGIEYPIIQGGMQWVGLAELASAVSNAGGLGILTGLTQATADDLRQEIARCRRMTHKPFGVNLTMLPSSVPRPYAEYVAAIVDSGVKIVETAGRIPEEFIRTFRQHGITIVHKCTTVRHALSAERAGVDMVSIDGLECAGHPGEDDVGGLVLIPAAARALKIPVIASGGIADGRGLAAALVLGAEGVNMGTRFCVTREAPIHEHIKQAYVAGSERDTALIYRTLKNTARVFRNEIAEQVRALEAQPGGCAFEDLRPLVVGTRGRAALESGEVHGGILSAGQCIGLIHDIPSCEELIERMVAECRERLSRASRWAAPDAADDRALMALAATESQP</sequence>
<evidence type="ECO:0000256" key="3">
    <source>
        <dbReference type="ARBA" id="ARBA00023002"/>
    </source>
</evidence>
<dbReference type="PANTHER" id="PTHR32332">
    <property type="entry name" value="2-NITROPROPANE DIOXYGENASE"/>
    <property type="match status" value="1"/>
</dbReference>
<dbReference type="PANTHER" id="PTHR32332:SF20">
    <property type="entry name" value="2-NITROPROPANE DIOXYGENASE-LIKE PROTEIN"/>
    <property type="match status" value="1"/>
</dbReference>
<dbReference type="Gene3D" id="3.20.20.70">
    <property type="entry name" value="Aldolase class I"/>
    <property type="match status" value="1"/>
</dbReference>
<proteinExistence type="predicted"/>
<keyword evidence="1" id="KW-0285">Flavoprotein</keyword>
<keyword evidence="5" id="KW-1185">Reference proteome</keyword>